<dbReference type="RefSeq" id="WP_132152183.1">
    <property type="nucleotide sequence ID" value="NZ_SLWR01000008.1"/>
</dbReference>
<dbReference type="CDD" id="cd07951">
    <property type="entry name" value="ED_3B_N_AMMECR1"/>
    <property type="match status" value="1"/>
</dbReference>
<dbReference type="OrthoDB" id="4543339at2"/>
<keyword evidence="2" id="KW-1185">Reference proteome</keyword>
<protein>
    <recommendedName>
        <fullName evidence="3">Catalytic LigB subunit of aromatic ring-opening dioxygenase</fullName>
    </recommendedName>
</protein>
<dbReference type="Proteomes" id="UP000295573">
    <property type="component" value="Unassembled WGS sequence"/>
</dbReference>
<evidence type="ECO:0000313" key="1">
    <source>
        <dbReference type="EMBL" id="TCO45709.1"/>
    </source>
</evidence>
<gene>
    <name evidence="1" type="ORF">EV646_108332</name>
</gene>
<name>A0A4R2INY6_9ACTN</name>
<evidence type="ECO:0008006" key="3">
    <source>
        <dbReference type="Google" id="ProtNLM"/>
    </source>
</evidence>
<dbReference type="SUPFAM" id="SSF53213">
    <property type="entry name" value="LigB-like"/>
    <property type="match status" value="1"/>
</dbReference>
<reference evidence="1 2" key="1">
    <citation type="journal article" date="2015" name="Stand. Genomic Sci.">
        <title>Genomic Encyclopedia of Bacterial and Archaeal Type Strains, Phase III: the genomes of soil and plant-associated and newly described type strains.</title>
        <authorList>
            <person name="Whitman W.B."/>
            <person name="Woyke T."/>
            <person name="Klenk H.P."/>
            <person name="Zhou Y."/>
            <person name="Lilburn T.G."/>
            <person name="Beck B.J."/>
            <person name="De Vos P."/>
            <person name="Vandamme P."/>
            <person name="Eisen J.A."/>
            <person name="Garrity G."/>
            <person name="Hugenholtz P."/>
            <person name="Kyrpides N.C."/>
        </authorList>
    </citation>
    <scope>NUCLEOTIDE SEQUENCE [LARGE SCALE GENOMIC DNA]</scope>
    <source>
        <strain evidence="1 2">VKM Ac-2541</strain>
    </source>
</reference>
<accession>A0A4R2INY6</accession>
<proteinExistence type="predicted"/>
<dbReference type="AlphaFoldDB" id="A0A4R2INY6"/>
<dbReference type="EMBL" id="SLWR01000008">
    <property type="protein sequence ID" value="TCO45709.1"/>
    <property type="molecule type" value="Genomic_DNA"/>
</dbReference>
<sequence length="223" mass="22959">MPVIAAAVCPHPPLLVPEVASGAAPELDDLRAACLAAIEHLSTAELLLVLGAGPSQRYDGSAGWSFAPYGAAGVRAGESVLPLSLAIGAWLVEQSKAAAVPRVYVAVDEASAKCLELGREIAAGNERIGLLVMGDGSARRSEHSPVHLHPRAEIFDTTVATALAEADHAVLAALDPDLATELQAAGRAPWQVLAGVLQQTPLTGTLSYHAAPYGVGYFVATFT</sequence>
<organism evidence="1 2">
    <name type="scientific">Kribbella antiqua</name>
    <dbReference type="NCBI Taxonomy" id="2512217"/>
    <lineage>
        <taxon>Bacteria</taxon>
        <taxon>Bacillati</taxon>
        <taxon>Actinomycetota</taxon>
        <taxon>Actinomycetes</taxon>
        <taxon>Propionibacteriales</taxon>
        <taxon>Kribbellaceae</taxon>
        <taxon>Kribbella</taxon>
    </lineage>
</organism>
<dbReference type="Gene3D" id="3.40.830.10">
    <property type="entry name" value="LigB-like"/>
    <property type="match status" value="1"/>
</dbReference>
<comment type="caution">
    <text evidence="1">The sequence shown here is derived from an EMBL/GenBank/DDBJ whole genome shotgun (WGS) entry which is preliminary data.</text>
</comment>
<evidence type="ECO:0000313" key="2">
    <source>
        <dbReference type="Proteomes" id="UP000295573"/>
    </source>
</evidence>